<reference evidence="1" key="1">
    <citation type="submission" date="2020-07" db="EMBL/GenBank/DDBJ databases">
        <title>Multicomponent nature underlies the extraordinary mechanical properties of spider dragline silk.</title>
        <authorList>
            <person name="Kono N."/>
            <person name="Nakamura H."/>
            <person name="Mori M."/>
            <person name="Yoshida Y."/>
            <person name="Ohtoshi R."/>
            <person name="Malay A.D."/>
            <person name="Moran D.A.P."/>
            <person name="Tomita M."/>
            <person name="Numata K."/>
            <person name="Arakawa K."/>
        </authorList>
    </citation>
    <scope>NUCLEOTIDE SEQUENCE</scope>
</reference>
<dbReference type="OrthoDB" id="6623113at2759"/>
<protein>
    <recommendedName>
        <fullName evidence="3">HAT C-terminal dimerisation domain-containing protein</fullName>
    </recommendedName>
</protein>
<sequence length="93" mass="11047">MSLFQNPFVADMASCPDEQKLRPLSCKQMMSLERSSRKDWWVLTKKDYFQMSKVFASKFLSNFGITYLCEQTFSRMKYVNENLNTSLSDDYLR</sequence>
<dbReference type="EMBL" id="BMAO01008289">
    <property type="protein sequence ID" value="GFR22319.1"/>
    <property type="molecule type" value="Genomic_DNA"/>
</dbReference>
<dbReference type="AlphaFoldDB" id="A0A8X6HEW3"/>
<dbReference type="Proteomes" id="UP000887116">
    <property type="component" value="Unassembled WGS sequence"/>
</dbReference>
<evidence type="ECO:0000313" key="1">
    <source>
        <dbReference type="EMBL" id="GFR22319.1"/>
    </source>
</evidence>
<evidence type="ECO:0000313" key="2">
    <source>
        <dbReference type="Proteomes" id="UP000887116"/>
    </source>
</evidence>
<evidence type="ECO:0008006" key="3">
    <source>
        <dbReference type="Google" id="ProtNLM"/>
    </source>
</evidence>
<name>A0A8X6HEW3_TRICU</name>
<organism evidence="1 2">
    <name type="scientific">Trichonephila clavata</name>
    <name type="common">Joro spider</name>
    <name type="synonym">Nephila clavata</name>
    <dbReference type="NCBI Taxonomy" id="2740835"/>
    <lineage>
        <taxon>Eukaryota</taxon>
        <taxon>Metazoa</taxon>
        <taxon>Ecdysozoa</taxon>
        <taxon>Arthropoda</taxon>
        <taxon>Chelicerata</taxon>
        <taxon>Arachnida</taxon>
        <taxon>Araneae</taxon>
        <taxon>Araneomorphae</taxon>
        <taxon>Entelegynae</taxon>
        <taxon>Araneoidea</taxon>
        <taxon>Nephilidae</taxon>
        <taxon>Trichonephila</taxon>
    </lineage>
</organism>
<comment type="caution">
    <text evidence="1">The sequence shown here is derived from an EMBL/GenBank/DDBJ whole genome shotgun (WGS) entry which is preliminary data.</text>
</comment>
<accession>A0A8X6HEW3</accession>
<gene>
    <name evidence="1" type="ORF">TNCT_664101</name>
</gene>
<proteinExistence type="predicted"/>
<keyword evidence="2" id="KW-1185">Reference proteome</keyword>